<keyword evidence="9 15" id="KW-0472">Membrane</keyword>
<keyword evidence="8" id="KW-0297">G-protein coupled receptor</keyword>
<evidence type="ECO:0000256" key="1">
    <source>
        <dbReference type="ARBA" id="ARBA00004651"/>
    </source>
</evidence>
<feature type="transmembrane region" description="Helical" evidence="15">
    <location>
        <begin position="837"/>
        <end position="856"/>
    </location>
</feature>
<comment type="caution">
    <text evidence="22">The sequence shown here is derived from an EMBL/GenBank/DDBJ whole genome shotgun (WGS) entry which is preliminary data.</text>
</comment>
<evidence type="ECO:0000256" key="16">
    <source>
        <dbReference type="SAM" id="SignalP"/>
    </source>
</evidence>
<accession>A0A812C7M9</accession>
<keyword evidence="11" id="KW-0675">Receptor</keyword>
<feature type="transmembrane region" description="Helical" evidence="15">
    <location>
        <begin position="950"/>
        <end position="973"/>
    </location>
</feature>
<dbReference type="PROSITE" id="PS50261">
    <property type="entry name" value="G_PROTEIN_RECEP_F2_4"/>
    <property type="match status" value="1"/>
</dbReference>
<feature type="domain" description="G-protein coupled receptors family 2 profile 2" evidence="20">
    <location>
        <begin position="733"/>
        <end position="974"/>
    </location>
</feature>
<keyword evidence="3" id="KW-1003">Cell membrane</keyword>
<evidence type="ECO:0000256" key="8">
    <source>
        <dbReference type="ARBA" id="ARBA00023040"/>
    </source>
</evidence>
<feature type="compositionally biased region" description="Low complexity" evidence="14">
    <location>
        <begin position="1031"/>
        <end position="1040"/>
    </location>
</feature>
<feature type="compositionally biased region" description="Low complexity" evidence="14">
    <location>
        <begin position="262"/>
        <end position="290"/>
    </location>
</feature>
<evidence type="ECO:0000256" key="13">
    <source>
        <dbReference type="ARBA" id="ARBA00023224"/>
    </source>
</evidence>
<dbReference type="Pfam" id="PF01825">
    <property type="entry name" value="GPS"/>
    <property type="match status" value="1"/>
</dbReference>
<dbReference type="EMBL" id="CAHIKZ030001446">
    <property type="protein sequence ID" value="CAE1264301.1"/>
    <property type="molecule type" value="Genomic_DNA"/>
</dbReference>
<evidence type="ECO:0000259" key="20">
    <source>
        <dbReference type="PROSITE" id="PS50261"/>
    </source>
</evidence>
<dbReference type="GO" id="GO:0007189">
    <property type="term" value="P:adenylate cyclase-activating G protein-coupled receptor signaling pathway"/>
    <property type="evidence" value="ECO:0007669"/>
    <property type="project" value="TreeGrafter"/>
</dbReference>
<evidence type="ECO:0000256" key="2">
    <source>
        <dbReference type="ARBA" id="ARBA00007343"/>
    </source>
</evidence>
<feature type="transmembrane region" description="Helical" evidence="15">
    <location>
        <begin position="770"/>
        <end position="790"/>
    </location>
</feature>
<dbReference type="PROSITE" id="PS50221">
    <property type="entry name" value="GAIN_B"/>
    <property type="match status" value="1"/>
</dbReference>
<dbReference type="InterPro" id="IPR003924">
    <property type="entry name" value="GPCR_2_latrophilin"/>
</dbReference>
<evidence type="ECO:0000256" key="11">
    <source>
        <dbReference type="ARBA" id="ARBA00023170"/>
    </source>
</evidence>
<dbReference type="InterPro" id="IPR013783">
    <property type="entry name" value="Ig-like_fold"/>
</dbReference>
<dbReference type="PRINTS" id="PR01444">
    <property type="entry name" value="LATROPHILIN"/>
</dbReference>
<dbReference type="InterPro" id="IPR013098">
    <property type="entry name" value="Ig_I-set"/>
</dbReference>
<feature type="domain" description="Ig-like" evidence="21">
    <location>
        <begin position="117"/>
        <end position="222"/>
    </location>
</feature>
<dbReference type="Gene3D" id="2.60.120.740">
    <property type="match status" value="1"/>
</dbReference>
<feature type="transmembrane region" description="Helical" evidence="15">
    <location>
        <begin position="802"/>
        <end position="825"/>
    </location>
</feature>
<dbReference type="Gene3D" id="1.20.1070.10">
    <property type="entry name" value="Rhodopsin 7-helix transmembrane proteins"/>
    <property type="match status" value="1"/>
</dbReference>
<keyword evidence="13" id="KW-0807">Transducer</keyword>
<feature type="compositionally biased region" description="Low complexity" evidence="14">
    <location>
        <begin position="233"/>
        <end position="255"/>
    </location>
</feature>
<feature type="transmembrane region" description="Helical" evidence="15">
    <location>
        <begin position="732"/>
        <end position="758"/>
    </location>
</feature>
<feature type="signal peptide" evidence="16">
    <location>
        <begin position="1"/>
        <end position="27"/>
    </location>
</feature>
<dbReference type="InterPro" id="IPR000922">
    <property type="entry name" value="Lectin_gal-bd_dom"/>
</dbReference>
<keyword evidence="10" id="KW-1015">Disulfide bond</keyword>
<gene>
    <name evidence="22" type="ORF">SPHA_34172</name>
</gene>
<evidence type="ECO:0000259" key="17">
    <source>
        <dbReference type="PROSITE" id="PS50221"/>
    </source>
</evidence>
<evidence type="ECO:0000256" key="3">
    <source>
        <dbReference type="ARBA" id="ARBA00022475"/>
    </source>
</evidence>
<dbReference type="Gene3D" id="2.60.220.50">
    <property type="match status" value="1"/>
</dbReference>
<keyword evidence="7 15" id="KW-1133">Transmembrane helix</keyword>
<dbReference type="InterPro" id="IPR043159">
    <property type="entry name" value="Lectin_gal-bd_sf"/>
</dbReference>
<organism evidence="22 23">
    <name type="scientific">Acanthosepion pharaonis</name>
    <name type="common">Pharaoh cuttlefish</name>
    <name type="synonym">Sepia pharaonis</name>
    <dbReference type="NCBI Taxonomy" id="158019"/>
    <lineage>
        <taxon>Eukaryota</taxon>
        <taxon>Metazoa</taxon>
        <taxon>Spiralia</taxon>
        <taxon>Lophotrochozoa</taxon>
        <taxon>Mollusca</taxon>
        <taxon>Cephalopoda</taxon>
        <taxon>Coleoidea</taxon>
        <taxon>Decapodiformes</taxon>
        <taxon>Sepiida</taxon>
        <taxon>Sepiina</taxon>
        <taxon>Sepiidae</taxon>
        <taxon>Acanthosepion</taxon>
    </lineage>
</organism>
<dbReference type="InterPro" id="IPR003599">
    <property type="entry name" value="Ig_sub"/>
</dbReference>
<evidence type="ECO:0000259" key="21">
    <source>
        <dbReference type="PROSITE" id="PS50835"/>
    </source>
</evidence>
<dbReference type="SMART" id="SM00409">
    <property type="entry name" value="IG"/>
    <property type="match status" value="1"/>
</dbReference>
<dbReference type="GO" id="GO:0005886">
    <property type="term" value="C:plasma membrane"/>
    <property type="evidence" value="ECO:0007669"/>
    <property type="project" value="UniProtKB-SubCell"/>
</dbReference>
<dbReference type="InterPro" id="IPR017981">
    <property type="entry name" value="GPCR_2-like_7TM"/>
</dbReference>
<dbReference type="Pfam" id="PF02140">
    <property type="entry name" value="SUEL_Lectin"/>
    <property type="match status" value="1"/>
</dbReference>
<dbReference type="Gene3D" id="4.10.1240.10">
    <property type="entry name" value="GPCR, family 2, extracellular hormone receptor domain"/>
    <property type="match status" value="1"/>
</dbReference>
<dbReference type="SUPFAM" id="SSF48726">
    <property type="entry name" value="Immunoglobulin"/>
    <property type="match status" value="1"/>
</dbReference>
<keyword evidence="23" id="KW-1185">Reference proteome</keyword>
<dbReference type="PRINTS" id="PR00249">
    <property type="entry name" value="GPCRSECRETIN"/>
</dbReference>
<dbReference type="InterPro" id="IPR032471">
    <property type="entry name" value="AGRL2-4_GAIN_subdom_A"/>
</dbReference>
<evidence type="ECO:0000256" key="5">
    <source>
        <dbReference type="ARBA" id="ARBA00022692"/>
    </source>
</evidence>
<evidence type="ECO:0000256" key="10">
    <source>
        <dbReference type="ARBA" id="ARBA00023157"/>
    </source>
</evidence>
<dbReference type="InterPro" id="IPR057244">
    <property type="entry name" value="GAIN_B"/>
</dbReference>
<dbReference type="Proteomes" id="UP000597762">
    <property type="component" value="Unassembled WGS sequence"/>
</dbReference>
<feature type="domain" description="G-protein coupled receptors family 2 profile 1" evidence="18">
    <location>
        <begin position="328"/>
        <end position="382"/>
    </location>
</feature>
<evidence type="ECO:0000256" key="15">
    <source>
        <dbReference type="SAM" id="Phobius"/>
    </source>
</evidence>
<dbReference type="GO" id="GO:0004930">
    <property type="term" value="F:G protein-coupled receptor activity"/>
    <property type="evidence" value="ECO:0007669"/>
    <property type="project" value="UniProtKB-KW"/>
</dbReference>
<protein>
    <submittedName>
        <fullName evidence="22">ADGRL1</fullName>
    </submittedName>
</protein>
<evidence type="ECO:0000259" key="19">
    <source>
        <dbReference type="PROSITE" id="PS50228"/>
    </source>
</evidence>
<keyword evidence="6 16" id="KW-0732">Signal</keyword>
<dbReference type="Pfam" id="PF07679">
    <property type="entry name" value="I-set"/>
    <property type="match status" value="1"/>
</dbReference>
<feature type="chain" id="PRO_5032907815" evidence="16">
    <location>
        <begin position="28"/>
        <end position="1323"/>
    </location>
</feature>
<dbReference type="FunFam" id="1.20.1070.10:FF:000200">
    <property type="entry name" value="Adhesion G protein-coupled receptor L3"/>
    <property type="match status" value="1"/>
</dbReference>
<dbReference type="FunFam" id="2.60.120.740:FF:000001">
    <property type="entry name" value="Adhesion G protein-coupled receptor L2"/>
    <property type="match status" value="1"/>
</dbReference>
<dbReference type="Pfam" id="PF00002">
    <property type="entry name" value="7tm_2"/>
    <property type="match status" value="1"/>
</dbReference>
<name>A0A812C7M9_ACAPH</name>
<keyword evidence="4" id="KW-0597">Phosphoprotein</keyword>
<dbReference type="InterPro" id="IPR001879">
    <property type="entry name" value="GPCR_2_extracellular_dom"/>
</dbReference>
<dbReference type="PROSITE" id="PS50228">
    <property type="entry name" value="SUEL_LECTIN"/>
    <property type="match status" value="1"/>
</dbReference>
<dbReference type="CDD" id="cd22830">
    <property type="entry name" value="Gal_Rha_Lectin_dCirl"/>
    <property type="match status" value="1"/>
</dbReference>
<feature type="compositionally biased region" description="Basic residues" evidence="14">
    <location>
        <begin position="291"/>
        <end position="300"/>
    </location>
</feature>
<dbReference type="InterPro" id="IPR000832">
    <property type="entry name" value="GPCR_2_secretin-like"/>
</dbReference>
<feature type="compositionally biased region" description="Basic and acidic residues" evidence="14">
    <location>
        <begin position="1312"/>
        <end position="1323"/>
    </location>
</feature>
<sequence>MEIHLLKCWRKLCLVALLVTVLQMCEAQYNQGEELKAFTCEGSTLSISCLHKGLIRIVRANYGRFTITQCNFYAQTEGWDMQCHSPNSDIVVRQRCDGRVTCNIAAENDVFGADPCPSTYKYLDVHYICEKDRAQTVPKSQVAKVGDDVELVCSKDDMEDSSVTLEMLATTKWSKIEGNISSNAREEGTKLIIPDVTAKDAGTYCCTVTFGSKSFQSKISLNISSPYPPHVSKVQTTRMTTTTTSTTRQPATPRSTPRRRPSPSTMPTTTVTTASTTTSTTTTTTKSPRTTARRITKKKPTTTPRIPNNIPKRSTTPTSTTRRIRKKCKDKVVDGIWWPPVNAGVISERPCPEDKIGIAKWECDQEDWIGSVPNYTDCVAPWLHDIADTVNYTKPQNSMTELSRSMKISKLGSGDIIKTTKEIIPELTKILQKEVEKPGEKHNTKSKIDAVTNFTEGFISVGSAMLQSNQQDGWNEMPPEERSRVATSLTQTMESTAYEIASLLNMTSQIEIATDNIKLEISVTEINKTKDIRLPSSPYAHSLREPSDFITIPKENLVANAKQGMVRVVCMLYNNLGNLLKQTAKEKKEPEKKLKFDPSEIHHGKFSKTPQLSVQQEENANEILAAEIPKKEAVQKINTKILSVSMTHTHTFLPLEKPVVFVLKHNQEELTENPKCVFWDYTSSMDGHWSTEGCTLLSTNNTHTTCECNHLTSFAVLMDFIGTKLPYHHEHALYIITMVGCIISIVSLFCCFFTFCYFRNLQCERNTIHKNLVLSLMLAEIVFVAGIHQTEYKILCSVVAGVLHYLFLVAFAWMCLEGILLYIMLIEVFEAESRRTAFYLFGYGIPAIIVAVSLGLDYTGYGTDQYCWLRTDNYFILSFVIPVGLIIVINISMLLLAIYMMHTHANTANSKERSTKEKIKGWIKGAVVLIVLLGLTWGFGLFYVNEQSVVMAYIFTVLNSLQGLLIFIFHCFMNEKVCKEYKKAIKNSSWIPACIKSICSGGAGDRSSTPNPSTSSGNFISKLWSRKRKTSSTSNSIKTPTRVKSPVSGETCGDSDYQTSKQIMSDYDYPTHVTPRGKQSLYQKDVQSGADELSTFDCSVIDSELVSEYCQTNLQVNQEQNRLSPVSSNESLTPSYTDSIEKNRLSLLSKDSDLQKNNSFSSDKVPVLDEDLMKLAVKEKLYDYETEPLMYTNMNTSEAEQNMINNMLNDGDVGISNGPQLMANHNPYSMPYCQPLQGMGEDCSQQLLMQRGMTHNMPSIPGYPIYHDYSHSNNYSSADVGLANGGRIPAERMQQYRADDQLNSTSVRHGGKRMEKHPSFSEC</sequence>
<dbReference type="InterPro" id="IPR036445">
    <property type="entry name" value="GPCR_2_extracell_dom_sf"/>
</dbReference>
<dbReference type="SMART" id="SM00008">
    <property type="entry name" value="HormR"/>
    <property type="match status" value="1"/>
</dbReference>
<feature type="transmembrane region" description="Helical" evidence="15">
    <location>
        <begin position="922"/>
        <end position="944"/>
    </location>
</feature>
<dbReference type="SMART" id="SM00303">
    <property type="entry name" value="GPS"/>
    <property type="match status" value="1"/>
</dbReference>
<comment type="similarity">
    <text evidence="2">Belongs to the G-protein coupled receptor 2 family. Adhesion G-protein coupled receptor (ADGR) subfamily.</text>
</comment>
<feature type="region of interest" description="Disordered" evidence="14">
    <location>
        <begin position="1024"/>
        <end position="1056"/>
    </location>
</feature>
<feature type="region of interest" description="Disordered" evidence="14">
    <location>
        <begin position="229"/>
        <end position="325"/>
    </location>
</feature>
<keyword evidence="12" id="KW-0325">Glycoprotein</keyword>
<dbReference type="OrthoDB" id="1100386at2759"/>
<evidence type="ECO:0000313" key="23">
    <source>
        <dbReference type="Proteomes" id="UP000597762"/>
    </source>
</evidence>
<evidence type="ECO:0000256" key="14">
    <source>
        <dbReference type="SAM" id="MobiDB-lite"/>
    </source>
</evidence>
<dbReference type="InterPro" id="IPR046338">
    <property type="entry name" value="GAIN_dom_sf"/>
</dbReference>
<dbReference type="InterPro" id="IPR007110">
    <property type="entry name" value="Ig-like_dom"/>
</dbReference>
<dbReference type="Gene3D" id="2.60.40.10">
    <property type="entry name" value="Immunoglobulins"/>
    <property type="match status" value="1"/>
</dbReference>
<feature type="domain" description="SUEL-type lectin" evidence="19">
    <location>
        <begin position="39"/>
        <end position="130"/>
    </location>
</feature>
<dbReference type="PANTHER" id="PTHR12011">
    <property type="entry name" value="ADHESION G-PROTEIN COUPLED RECEPTOR"/>
    <property type="match status" value="1"/>
</dbReference>
<evidence type="ECO:0000259" key="18">
    <source>
        <dbReference type="PROSITE" id="PS50227"/>
    </source>
</evidence>
<comment type="subcellular location">
    <subcellularLocation>
        <location evidence="1">Cell membrane</location>
        <topology evidence="1">Multi-pass membrane protein</topology>
    </subcellularLocation>
</comment>
<feature type="transmembrane region" description="Helical" evidence="15">
    <location>
        <begin position="876"/>
        <end position="901"/>
    </location>
</feature>
<dbReference type="Pfam" id="PF16489">
    <property type="entry name" value="GAIN"/>
    <property type="match status" value="1"/>
</dbReference>
<feature type="compositionally biased region" description="Low complexity" evidence="14">
    <location>
        <begin position="301"/>
        <end position="321"/>
    </location>
</feature>
<evidence type="ECO:0000256" key="4">
    <source>
        <dbReference type="ARBA" id="ARBA00022553"/>
    </source>
</evidence>
<evidence type="ECO:0000256" key="12">
    <source>
        <dbReference type="ARBA" id="ARBA00023180"/>
    </source>
</evidence>
<dbReference type="CDD" id="cd15440">
    <property type="entry name" value="7tmB2_latrophilin-like_invertebrate"/>
    <property type="match status" value="1"/>
</dbReference>
<dbReference type="PANTHER" id="PTHR12011:SF61">
    <property type="entry name" value="ADHESION G PROTEIN-COUPLED RECEPTOR L2"/>
    <property type="match status" value="1"/>
</dbReference>
<dbReference type="PROSITE" id="PS50835">
    <property type="entry name" value="IG_LIKE"/>
    <property type="match status" value="1"/>
</dbReference>
<proteinExistence type="inferred from homology"/>
<reference evidence="22" key="1">
    <citation type="submission" date="2021-01" db="EMBL/GenBank/DDBJ databases">
        <authorList>
            <person name="Li R."/>
            <person name="Bekaert M."/>
        </authorList>
    </citation>
    <scope>NUCLEOTIDE SEQUENCE</scope>
    <source>
        <strain evidence="22">Farmed</strain>
    </source>
</reference>
<evidence type="ECO:0000313" key="22">
    <source>
        <dbReference type="EMBL" id="CAE1264301.1"/>
    </source>
</evidence>
<evidence type="ECO:0000256" key="6">
    <source>
        <dbReference type="ARBA" id="ARBA00022729"/>
    </source>
</evidence>
<dbReference type="GO" id="GO:0007166">
    <property type="term" value="P:cell surface receptor signaling pathway"/>
    <property type="evidence" value="ECO:0007669"/>
    <property type="project" value="InterPro"/>
</dbReference>
<dbReference type="GO" id="GO:0030246">
    <property type="term" value="F:carbohydrate binding"/>
    <property type="evidence" value="ECO:0007669"/>
    <property type="project" value="InterPro"/>
</dbReference>
<feature type="domain" description="GAIN-B" evidence="17">
    <location>
        <begin position="508"/>
        <end position="724"/>
    </location>
</feature>
<dbReference type="PROSITE" id="PS00650">
    <property type="entry name" value="G_PROTEIN_RECEP_F2_2"/>
    <property type="match status" value="1"/>
</dbReference>
<dbReference type="PROSITE" id="PS50227">
    <property type="entry name" value="G_PROTEIN_RECEP_F2_3"/>
    <property type="match status" value="1"/>
</dbReference>
<dbReference type="InterPro" id="IPR036179">
    <property type="entry name" value="Ig-like_dom_sf"/>
</dbReference>
<evidence type="ECO:0000256" key="7">
    <source>
        <dbReference type="ARBA" id="ARBA00022989"/>
    </source>
</evidence>
<dbReference type="InterPro" id="IPR048072">
    <property type="entry name" value="7tmB2_latrophilin-like"/>
</dbReference>
<dbReference type="InterPro" id="IPR017983">
    <property type="entry name" value="GPCR_2_secretin-like_CS"/>
</dbReference>
<keyword evidence="5 15" id="KW-0812">Transmembrane</keyword>
<dbReference type="InterPro" id="IPR000203">
    <property type="entry name" value="GPS"/>
</dbReference>
<feature type="region of interest" description="Disordered" evidence="14">
    <location>
        <begin position="1301"/>
        <end position="1323"/>
    </location>
</feature>
<evidence type="ECO:0000256" key="9">
    <source>
        <dbReference type="ARBA" id="ARBA00023136"/>
    </source>
</evidence>